<evidence type="ECO:0000256" key="2">
    <source>
        <dbReference type="SAM" id="SignalP"/>
    </source>
</evidence>
<evidence type="ECO:0000256" key="1">
    <source>
        <dbReference type="SAM" id="Phobius"/>
    </source>
</evidence>
<keyword evidence="1" id="KW-1133">Transmembrane helix</keyword>
<dbReference type="AlphaFoldDB" id="A0A1F6DFY4"/>
<feature type="transmembrane region" description="Helical" evidence="1">
    <location>
        <begin position="73"/>
        <end position="95"/>
    </location>
</feature>
<keyword evidence="2" id="KW-0732">Signal</keyword>
<evidence type="ECO:0000313" key="4">
    <source>
        <dbReference type="Proteomes" id="UP000176377"/>
    </source>
</evidence>
<dbReference type="EMBL" id="MFLA01000011">
    <property type="protein sequence ID" value="OGG60344.1"/>
    <property type="molecule type" value="Genomic_DNA"/>
</dbReference>
<organism evidence="3 4">
    <name type="scientific">Candidatus Kaiserbacteria bacterium RIFCSPHIGHO2_01_FULL_56_24</name>
    <dbReference type="NCBI Taxonomy" id="1798487"/>
    <lineage>
        <taxon>Bacteria</taxon>
        <taxon>Candidatus Kaiseribacteriota</taxon>
    </lineage>
</organism>
<evidence type="ECO:0000313" key="3">
    <source>
        <dbReference type="EMBL" id="OGG60344.1"/>
    </source>
</evidence>
<proteinExistence type="predicted"/>
<feature type="transmembrane region" description="Helical" evidence="1">
    <location>
        <begin position="36"/>
        <end position="61"/>
    </location>
</feature>
<comment type="caution">
    <text evidence="3">The sequence shown here is derived from an EMBL/GenBank/DDBJ whole genome shotgun (WGS) entry which is preliminary data.</text>
</comment>
<feature type="chain" id="PRO_5009523891" evidence="2">
    <location>
        <begin position="25"/>
        <end position="97"/>
    </location>
</feature>
<name>A0A1F6DFY4_9BACT</name>
<keyword evidence="1" id="KW-0812">Transmembrane</keyword>
<keyword evidence="1" id="KW-0472">Membrane</keyword>
<reference evidence="3 4" key="1">
    <citation type="journal article" date="2016" name="Nat. Commun.">
        <title>Thousands of microbial genomes shed light on interconnected biogeochemical processes in an aquifer system.</title>
        <authorList>
            <person name="Anantharaman K."/>
            <person name="Brown C.T."/>
            <person name="Hug L.A."/>
            <person name="Sharon I."/>
            <person name="Castelle C.J."/>
            <person name="Probst A.J."/>
            <person name="Thomas B.C."/>
            <person name="Singh A."/>
            <person name="Wilkins M.J."/>
            <person name="Karaoz U."/>
            <person name="Brodie E.L."/>
            <person name="Williams K.H."/>
            <person name="Hubbard S.S."/>
            <person name="Banfield J.F."/>
        </authorList>
    </citation>
    <scope>NUCLEOTIDE SEQUENCE [LARGE SCALE GENOMIC DNA]</scope>
</reference>
<feature type="signal peptide" evidence="2">
    <location>
        <begin position="1"/>
        <end position="24"/>
    </location>
</feature>
<dbReference type="Proteomes" id="UP000176377">
    <property type="component" value="Unassembled WGS sequence"/>
</dbReference>
<protein>
    <submittedName>
        <fullName evidence="3">Uncharacterized protein</fullName>
    </submittedName>
</protein>
<gene>
    <name evidence="3" type="ORF">A2765_06335</name>
</gene>
<accession>A0A1F6DFY4</accession>
<sequence length="97" mass="10843">MTLSFFARFFPVTVLAAFPMLAFAQAGSTSETVVFLFYGLIGFFGAASVIVFLWGFILYLVRIGTERREEGIHIMEWAIGLIITVIVLIGILRYVQS</sequence>